<comment type="caution">
    <text evidence="2">The sequence shown here is derived from an EMBL/GenBank/DDBJ whole genome shotgun (WGS) entry which is preliminary data.</text>
</comment>
<dbReference type="AlphaFoldDB" id="A0A369Q5S8"/>
<sequence>MYNLLSDLSIIEASSFVASPTAGLYLAQMGAEVIRVDQIGGGLDYDRYMLTEEGRSLAWGKPQPGQEIGRAGPAQQ</sequence>
<protein>
    <submittedName>
        <fullName evidence="2">2-methylfumaryl-CoA isomerase</fullName>
        <ecNumber evidence="2">5.4.1.3</ecNumber>
    </submittedName>
</protein>
<evidence type="ECO:0000256" key="1">
    <source>
        <dbReference type="SAM" id="MobiDB-lite"/>
    </source>
</evidence>
<dbReference type="GO" id="GO:0016853">
    <property type="term" value="F:isomerase activity"/>
    <property type="evidence" value="ECO:0007669"/>
    <property type="project" value="UniProtKB-KW"/>
</dbReference>
<dbReference type="RefSeq" id="WP_268243467.1">
    <property type="nucleotide sequence ID" value="NZ_QBKA01000002.1"/>
</dbReference>
<dbReference type="InterPro" id="IPR023606">
    <property type="entry name" value="CoA-Trfase_III_dom_1_sf"/>
</dbReference>
<dbReference type="EMBL" id="QBKA01000002">
    <property type="protein sequence ID" value="RDC58865.1"/>
    <property type="molecule type" value="Genomic_DNA"/>
</dbReference>
<accession>A0A369Q5S8</accession>
<dbReference type="EC" id="5.4.1.3" evidence="2"/>
<name>A0A369Q5S8_9SPHN</name>
<keyword evidence="2" id="KW-0413">Isomerase</keyword>
<dbReference type="InterPro" id="IPR003673">
    <property type="entry name" value="CoA-Trfase_fam_III"/>
</dbReference>
<organism evidence="2 3">
    <name type="scientific">Alteripontixanthobacter maritimus</name>
    <dbReference type="NCBI Taxonomy" id="2161824"/>
    <lineage>
        <taxon>Bacteria</taxon>
        <taxon>Pseudomonadati</taxon>
        <taxon>Pseudomonadota</taxon>
        <taxon>Alphaproteobacteria</taxon>
        <taxon>Sphingomonadales</taxon>
        <taxon>Erythrobacteraceae</taxon>
        <taxon>Alteripontixanthobacter</taxon>
    </lineage>
</organism>
<dbReference type="Pfam" id="PF02515">
    <property type="entry name" value="CoA_transf_3"/>
    <property type="match status" value="1"/>
</dbReference>
<feature type="region of interest" description="Disordered" evidence="1">
    <location>
        <begin position="56"/>
        <end position="76"/>
    </location>
</feature>
<dbReference type="Gene3D" id="3.40.50.10540">
    <property type="entry name" value="Crotonobetainyl-coa:carnitine coa-transferase, domain 1"/>
    <property type="match status" value="1"/>
</dbReference>
<proteinExistence type="predicted"/>
<keyword evidence="3" id="KW-1185">Reference proteome</keyword>
<reference evidence="2 3" key="1">
    <citation type="submission" date="2018-04" db="EMBL/GenBank/DDBJ databases">
        <title>Altererythrobacter sp. HME9302 genome sequencing and assembly.</title>
        <authorList>
            <person name="Kang H."/>
            <person name="Kim H."/>
            <person name="Joh K."/>
        </authorList>
    </citation>
    <scope>NUCLEOTIDE SEQUENCE [LARGE SCALE GENOMIC DNA]</scope>
    <source>
        <strain evidence="2 3">HME9302</strain>
    </source>
</reference>
<gene>
    <name evidence="2" type="ORF">HME9302_00040</name>
</gene>
<evidence type="ECO:0000313" key="3">
    <source>
        <dbReference type="Proteomes" id="UP000253727"/>
    </source>
</evidence>
<dbReference type="Proteomes" id="UP000253727">
    <property type="component" value="Unassembled WGS sequence"/>
</dbReference>
<dbReference type="SUPFAM" id="SSF89796">
    <property type="entry name" value="CoA-transferase family III (CaiB/BaiF)"/>
    <property type="match status" value="1"/>
</dbReference>
<evidence type="ECO:0000313" key="2">
    <source>
        <dbReference type="EMBL" id="RDC58865.1"/>
    </source>
</evidence>